<protein>
    <submittedName>
        <fullName evidence="3">Uncharacterized protein</fullName>
    </submittedName>
</protein>
<reference evidence="3 4" key="1">
    <citation type="journal article" date="2019" name="Mol. Biol. Evol.">
        <title>Blast fungal genomes show frequent chromosomal changes, gene gains and losses, and effector gene turnover.</title>
        <authorList>
            <person name="Gomez Luciano L.B."/>
            <person name="Jason Tsai I."/>
            <person name="Chuma I."/>
            <person name="Tosa Y."/>
            <person name="Chen Y.H."/>
            <person name="Li J.Y."/>
            <person name="Li M.Y."/>
            <person name="Jade Lu M.Y."/>
            <person name="Nakayashiki H."/>
            <person name="Li W.H."/>
        </authorList>
    </citation>
    <scope>NUCLEOTIDE SEQUENCE [LARGE SCALE GENOMIC DNA]</scope>
    <source>
        <strain evidence="3">MZ5-1-6</strain>
    </source>
</reference>
<evidence type="ECO:0000256" key="2">
    <source>
        <dbReference type="SAM" id="SignalP"/>
    </source>
</evidence>
<feature type="region of interest" description="Disordered" evidence="1">
    <location>
        <begin position="153"/>
        <end position="197"/>
    </location>
</feature>
<feature type="signal peptide" evidence="2">
    <location>
        <begin position="1"/>
        <end position="20"/>
    </location>
</feature>
<dbReference type="AlphaFoldDB" id="A0A4P7NDQ0"/>
<feature type="chain" id="PRO_5043433767" evidence="2">
    <location>
        <begin position="21"/>
        <end position="212"/>
    </location>
</feature>
<feature type="region of interest" description="Disordered" evidence="1">
    <location>
        <begin position="58"/>
        <end position="89"/>
    </location>
</feature>
<keyword evidence="2" id="KW-0732">Signal</keyword>
<name>A0A4P7NDQ0_PYROR</name>
<dbReference type="Proteomes" id="UP000294847">
    <property type="component" value="Chromosome 3"/>
</dbReference>
<dbReference type="VEuPathDB" id="FungiDB:M_BR32_EuGene_00049601"/>
<feature type="compositionally biased region" description="Acidic residues" evidence="1">
    <location>
        <begin position="166"/>
        <end position="185"/>
    </location>
</feature>
<organism evidence="3 4">
    <name type="scientific">Pyricularia oryzae</name>
    <name type="common">Rice blast fungus</name>
    <name type="synonym">Magnaporthe oryzae</name>
    <dbReference type="NCBI Taxonomy" id="318829"/>
    <lineage>
        <taxon>Eukaryota</taxon>
        <taxon>Fungi</taxon>
        <taxon>Dikarya</taxon>
        <taxon>Ascomycota</taxon>
        <taxon>Pezizomycotina</taxon>
        <taxon>Sordariomycetes</taxon>
        <taxon>Sordariomycetidae</taxon>
        <taxon>Magnaporthales</taxon>
        <taxon>Pyriculariaceae</taxon>
        <taxon>Pyricularia</taxon>
    </lineage>
</organism>
<evidence type="ECO:0000256" key="1">
    <source>
        <dbReference type="SAM" id="MobiDB-lite"/>
    </source>
</evidence>
<evidence type="ECO:0000313" key="3">
    <source>
        <dbReference type="EMBL" id="QBZ59450.1"/>
    </source>
</evidence>
<accession>A0A4P7NDQ0</accession>
<dbReference type="EMBL" id="CP034206">
    <property type="protein sequence ID" value="QBZ59450.1"/>
    <property type="molecule type" value="Genomic_DNA"/>
</dbReference>
<sequence length="212" mass="23297">MHYPTLYAFLLATAVPAATSLAIRSGNQQESASSLIMDIARRSNQESDEATFARLKRTQVDLEGQGGDSQGVTDPYSLERRGENASEGGGFTQADLKSVLASDLHPTPQAGIKRRRRRAIQAFVRRGTHIPSGNPLNRDTRPIAITHEEKRSLLGGSGTTGVIGAEESDEDSVDDDGEEDDDMEYDERKKRLTRRGISAMIARRRVKRSLSQ</sequence>
<gene>
    <name evidence="3" type="ORF">PoMZ_04411</name>
</gene>
<evidence type="ECO:0000313" key="4">
    <source>
        <dbReference type="Proteomes" id="UP000294847"/>
    </source>
</evidence>
<proteinExistence type="predicted"/>